<name>A0ABU1AR98_9BACT</name>
<organism evidence="1 2">
    <name type="scientific">Thalassobacterium sedimentorum</name>
    <dbReference type="NCBI Taxonomy" id="3041258"/>
    <lineage>
        <taxon>Bacteria</taxon>
        <taxon>Pseudomonadati</taxon>
        <taxon>Verrucomicrobiota</taxon>
        <taxon>Opitutia</taxon>
        <taxon>Puniceicoccales</taxon>
        <taxon>Coraliomargaritaceae</taxon>
        <taxon>Thalassobacterium</taxon>
    </lineage>
</organism>
<evidence type="ECO:0000313" key="2">
    <source>
        <dbReference type="Proteomes" id="UP001243717"/>
    </source>
</evidence>
<dbReference type="RefSeq" id="WP_308986731.1">
    <property type="nucleotide sequence ID" value="NZ_JARXIC010000060.1"/>
</dbReference>
<reference evidence="1 2" key="1">
    <citation type="submission" date="2023-04" db="EMBL/GenBank/DDBJ databases">
        <title>A novel bacteria isolated from coastal sediment.</title>
        <authorList>
            <person name="Liu X.-J."/>
            <person name="Du Z.-J."/>
        </authorList>
    </citation>
    <scope>NUCLEOTIDE SEQUENCE [LARGE SCALE GENOMIC DNA]</scope>
    <source>
        <strain evidence="1 2">SDUM461004</strain>
    </source>
</reference>
<keyword evidence="2" id="KW-1185">Reference proteome</keyword>
<dbReference type="Proteomes" id="UP001243717">
    <property type="component" value="Unassembled WGS sequence"/>
</dbReference>
<dbReference type="EMBL" id="JARXIC010000060">
    <property type="protein sequence ID" value="MDQ8196296.1"/>
    <property type="molecule type" value="Genomic_DNA"/>
</dbReference>
<feature type="non-terminal residue" evidence="1">
    <location>
        <position position="1"/>
    </location>
</feature>
<accession>A0ABU1AR98</accession>
<proteinExistence type="predicted"/>
<protein>
    <submittedName>
        <fullName evidence="1">Uncharacterized protein</fullName>
    </submittedName>
</protein>
<gene>
    <name evidence="1" type="ORF">QEH59_17810</name>
</gene>
<sequence length="134" mass="15745">LLETAQIEILSMVWASALVARERQRIHEKSARQSAQSGENETIYQSRSIRFDLVRENVTTLWTLFESVGSIISEEQYQGFVDKFTTEVEIFRSPKRRRRTCPRKVRQSVSHWPKVRIRSESRQPVLITVLERAL</sequence>
<comment type="caution">
    <text evidence="1">The sequence shown here is derived from an EMBL/GenBank/DDBJ whole genome shotgun (WGS) entry which is preliminary data.</text>
</comment>
<evidence type="ECO:0000313" key="1">
    <source>
        <dbReference type="EMBL" id="MDQ8196296.1"/>
    </source>
</evidence>